<dbReference type="EMBL" id="JACGWK010000156">
    <property type="protein sequence ID" value="KAL0305033.1"/>
    <property type="molecule type" value="Genomic_DNA"/>
</dbReference>
<sequence>MKDDKEAFFVVQGDLVGVYKSLSDCQAQVGTSDLNSEADAQANLAVDLAGKSFFPIFLFRYQTLYRSIHLDLYMTAEGQVQEEIDK</sequence>
<dbReference type="AlphaFoldDB" id="A0AAW2KGQ5"/>
<organism evidence="1">
    <name type="scientific">Sesamum angustifolium</name>
    <dbReference type="NCBI Taxonomy" id="2727405"/>
    <lineage>
        <taxon>Eukaryota</taxon>
        <taxon>Viridiplantae</taxon>
        <taxon>Streptophyta</taxon>
        <taxon>Embryophyta</taxon>
        <taxon>Tracheophyta</taxon>
        <taxon>Spermatophyta</taxon>
        <taxon>Magnoliopsida</taxon>
        <taxon>eudicotyledons</taxon>
        <taxon>Gunneridae</taxon>
        <taxon>Pentapetalae</taxon>
        <taxon>asterids</taxon>
        <taxon>lamiids</taxon>
        <taxon>Lamiales</taxon>
        <taxon>Pedaliaceae</taxon>
        <taxon>Sesamum</taxon>
    </lineage>
</organism>
<comment type="caution">
    <text evidence="1">The sequence shown here is derived from an EMBL/GenBank/DDBJ whole genome shotgun (WGS) entry which is preliminary data.</text>
</comment>
<gene>
    <name evidence="1" type="ORF">Sangu_3055900</name>
</gene>
<evidence type="ECO:0000313" key="1">
    <source>
        <dbReference type="EMBL" id="KAL0305033.1"/>
    </source>
</evidence>
<reference evidence="1" key="2">
    <citation type="journal article" date="2024" name="Plant">
        <title>Genomic evolution and insights into agronomic trait innovations of Sesamum species.</title>
        <authorList>
            <person name="Miao H."/>
            <person name="Wang L."/>
            <person name="Qu L."/>
            <person name="Liu H."/>
            <person name="Sun Y."/>
            <person name="Le M."/>
            <person name="Wang Q."/>
            <person name="Wei S."/>
            <person name="Zheng Y."/>
            <person name="Lin W."/>
            <person name="Duan Y."/>
            <person name="Cao H."/>
            <person name="Xiong S."/>
            <person name="Wang X."/>
            <person name="Wei L."/>
            <person name="Li C."/>
            <person name="Ma Q."/>
            <person name="Ju M."/>
            <person name="Zhao R."/>
            <person name="Li G."/>
            <person name="Mu C."/>
            <person name="Tian Q."/>
            <person name="Mei H."/>
            <person name="Zhang T."/>
            <person name="Gao T."/>
            <person name="Zhang H."/>
        </authorList>
    </citation>
    <scope>NUCLEOTIDE SEQUENCE</scope>
    <source>
        <strain evidence="1">G01</strain>
    </source>
</reference>
<proteinExistence type="predicted"/>
<accession>A0AAW2KGQ5</accession>
<reference evidence="1" key="1">
    <citation type="submission" date="2020-06" db="EMBL/GenBank/DDBJ databases">
        <authorList>
            <person name="Li T."/>
            <person name="Hu X."/>
            <person name="Zhang T."/>
            <person name="Song X."/>
            <person name="Zhang H."/>
            <person name="Dai N."/>
            <person name="Sheng W."/>
            <person name="Hou X."/>
            <person name="Wei L."/>
        </authorList>
    </citation>
    <scope>NUCLEOTIDE SEQUENCE</scope>
    <source>
        <strain evidence="1">G01</strain>
        <tissue evidence="1">Leaf</tissue>
    </source>
</reference>
<protein>
    <submittedName>
        <fullName evidence="1">Uncharacterized protein</fullName>
    </submittedName>
</protein>
<name>A0AAW2KGQ5_9LAMI</name>